<accession>A0A022S219</accession>
<gene>
    <name evidence="3" type="ORF">MIMGU_mgv1a023945mg</name>
</gene>
<dbReference type="Proteomes" id="UP000030748">
    <property type="component" value="Unassembled WGS sequence"/>
</dbReference>
<evidence type="ECO:0000313" key="3">
    <source>
        <dbReference type="EMBL" id="EYU46301.1"/>
    </source>
</evidence>
<sequence length="433" mass="49014">MAAAITYQEEHGHAGNGESGRHRRDIQAAFAKAAELQALHAAANLSLPSASPVSRRLSSQDYPVFTPVSICLLPCLGFSQSDRNSRNPDNLSKNSIKSNVIAPSTDSHSSLHSQSRNKGTSLSWLFPKLKTKTKNETLRKELIEAKDSRDSALIEVAETKSSLGELGQKLEYLETYCEELKRALKQTVEIKNTSADNPMPVSDEVMVEGFLQIVSEARISVNQLCKTILGQIGDQNEHNSLNSLLKPYKLSLHSKNSKLLLCHLEAIVNQSLYQDFENCSFRKNGSPSFLDPHEERRSRFELFVKLRNLSWEEVLRKGTRYYSEEFSRFCDQKMSGIVGSLGWNIPWPEDLLRSFFVAGKCVWLLHLLAFSFYPNLGILRVDENRSFDGCYMEDVFGEKQRKSGNSCRVKIMVMPGFYVHDQVIKCKVLCRYK</sequence>
<protein>
    <recommendedName>
        <fullName evidence="2">GIL1/IRKI C-terminal domain-containing protein</fullName>
    </recommendedName>
</protein>
<keyword evidence="4" id="KW-1185">Reference proteome</keyword>
<dbReference type="AlphaFoldDB" id="A0A022S219"/>
<evidence type="ECO:0000259" key="2">
    <source>
        <dbReference type="Pfam" id="PF24994"/>
    </source>
</evidence>
<name>A0A022S219_ERYGU</name>
<evidence type="ECO:0000313" key="4">
    <source>
        <dbReference type="Proteomes" id="UP000030748"/>
    </source>
</evidence>
<dbReference type="PANTHER" id="PTHR31029:SF3">
    <property type="entry name" value="IRK-INTERACTING PROTEIN"/>
    <property type="match status" value="1"/>
</dbReference>
<dbReference type="InterPro" id="IPR042316">
    <property type="entry name" value="IRKI-like"/>
</dbReference>
<proteinExistence type="predicted"/>
<feature type="region of interest" description="Disordered" evidence="1">
    <location>
        <begin position="83"/>
        <end position="118"/>
    </location>
</feature>
<feature type="compositionally biased region" description="Polar residues" evidence="1">
    <location>
        <begin position="83"/>
        <end position="102"/>
    </location>
</feature>
<reference evidence="3 4" key="1">
    <citation type="journal article" date="2013" name="Proc. Natl. Acad. Sci. U.S.A.">
        <title>Fine-scale variation in meiotic recombination in Mimulus inferred from population shotgun sequencing.</title>
        <authorList>
            <person name="Hellsten U."/>
            <person name="Wright K.M."/>
            <person name="Jenkins J."/>
            <person name="Shu S."/>
            <person name="Yuan Y."/>
            <person name="Wessler S.R."/>
            <person name="Schmutz J."/>
            <person name="Willis J.H."/>
            <person name="Rokhsar D.S."/>
        </authorList>
    </citation>
    <scope>NUCLEOTIDE SEQUENCE [LARGE SCALE GENOMIC DNA]</scope>
    <source>
        <strain evidence="4">cv. DUN x IM62</strain>
    </source>
</reference>
<dbReference type="PANTHER" id="PTHR31029">
    <property type="entry name" value="CYCLIN-DEPENDENT KINASE-LIKE PROTEIN"/>
    <property type="match status" value="1"/>
</dbReference>
<dbReference type="InterPro" id="IPR056813">
    <property type="entry name" value="GIL1_IRKI_C"/>
</dbReference>
<feature type="compositionally biased region" description="Low complexity" evidence="1">
    <location>
        <begin position="104"/>
        <end position="114"/>
    </location>
</feature>
<dbReference type="STRING" id="4155.A0A022S219"/>
<feature type="domain" description="GIL1/IRKI C-terminal" evidence="2">
    <location>
        <begin position="378"/>
        <end position="429"/>
    </location>
</feature>
<dbReference type="Pfam" id="PF24994">
    <property type="entry name" value="GIL1_IRKI_C"/>
    <property type="match status" value="1"/>
</dbReference>
<dbReference type="EMBL" id="KI630171">
    <property type="protein sequence ID" value="EYU46301.1"/>
    <property type="molecule type" value="Genomic_DNA"/>
</dbReference>
<organism evidence="3 4">
    <name type="scientific">Erythranthe guttata</name>
    <name type="common">Yellow monkey flower</name>
    <name type="synonym">Mimulus guttatus</name>
    <dbReference type="NCBI Taxonomy" id="4155"/>
    <lineage>
        <taxon>Eukaryota</taxon>
        <taxon>Viridiplantae</taxon>
        <taxon>Streptophyta</taxon>
        <taxon>Embryophyta</taxon>
        <taxon>Tracheophyta</taxon>
        <taxon>Spermatophyta</taxon>
        <taxon>Magnoliopsida</taxon>
        <taxon>eudicotyledons</taxon>
        <taxon>Gunneridae</taxon>
        <taxon>Pentapetalae</taxon>
        <taxon>asterids</taxon>
        <taxon>lamiids</taxon>
        <taxon>Lamiales</taxon>
        <taxon>Phrymaceae</taxon>
        <taxon>Erythranthe</taxon>
    </lineage>
</organism>
<feature type="region of interest" description="Disordered" evidence="1">
    <location>
        <begin position="1"/>
        <end position="23"/>
    </location>
</feature>
<evidence type="ECO:0000256" key="1">
    <source>
        <dbReference type="SAM" id="MobiDB-lite"/>
    </source>
</evidence>